<evidence type="ECO:0000313" key="16">
    <source>
        <dbReference type="EMBL" id="ELT97099.1"/>
    </source>
</evidence>
<dbReference type="AlphaFoldDB" id="R7TTT7"/>
<keyword evidence="12" id="KW-0407">Ion channel</keyword>
<keyword evidence="3" id="KW-0633">Potassium transport</keyword>
<comment type="subcellular location">
    <subcellularLocation>
        <location evidence="1">Membrane</location>
        <topology evidence="1">Multi-pass membrane protein</topology>
    </subcellularLocation>
</comment>
<gene>
    <name evidence="16" type="ORF">CAPTEDRAFT_208428</name>
</gene>
<evidence type="ECO:0000259" key="15">
    <source>
        <dbReference type="Pfam" id="PF00520"/>
    </source>
</evidence>
<keyword evidence="10" id="KW-0406">Ion transport</keyword>
<keyword evidence="6" id="KW-0106">Calcium</keyword>
<dbReference type="Proteomes" id="UP000014760">
    <property type="component" value="Unassembled WGS sequence"/>
</dbReference>
<feature type="transmembrane region" description="Helical" evidence="14">
    <location>
        <begin position="136"/>
        <end position="152"/>
    </location>
</feature>
<dbReference type="GO" id="GO:0034702">
    <property type="term" value="C:monoatomic ion channel complex"/>
    <property type="evidence" value="ECO:0007669"/>
    <property type="project" value="UniProtKB-KW"/>
</dbReference>
<evidence type="ECO:0000256" key="11">
    <source>
        <dbReference type="ARBA" id="ARBA00023136"/>
    </source>
</evidence>
<feature type="transmembrane region" description="Helical" evidence="14">
    <location>
        <begin position="159"/>
        <end position="181"/>
    </location>
</feature>
<evidence type="ECO:0000256" key="4">
    <source>
        <dbReference type="ARBA" id="ARBA00022692"/>
    </source>
</evidence>
<evidence type="ECO:0000313" key="17">
    <source>
        <dbReference type="EnsemblMetazoa" id="CapteP208428"/>
    </source>
</evidence>
<dbReference type="OrthoDB" id="10035564at2759"/>
<feature type="transmembrane region" description="Helical" evidence="14">
    <location>
        <begin position="275"/>
        <end position="297"/>
    </location>
</feature>
<dbReference type="EMBL" id="KB308652">
    <property type="protein sequence ID" value="ELT97099.1"/>
    <property type="molecule type" value="Genomic_DNA"/>
</dbReference>
<keyword evidence="7" id="KW-0851">Voltage-gated channel</keyword>
<dbReference type="Gene3D" id="1.10.287.70">
    <property type="match status" value="1"/>
</dbReference>
<evidence type="ECO:0000256" key="1">
    <source>
        <dbReference type="ARBA" id="ARBA00004141"/>
    </source>
</evidence>
<reference evidence="17" key="3">
    <citation type="submission" date="2015-06" db="UniProtKB">
        <authorList>
            <consortium name="EnsemblMetazoa"/>
        </authorList>
    </citation>
    <scope>IDENTIFICATION</scope>
</reference>
<keyword evidence="8" id="KW-0630">Potassium</keyword>
<organism evidence="16">
    <name type="scientific">Capitella teleta</name>
    <name type="common">Polychaete worm</name>
    <dbReference type="NCBI Taxonomy" id="283909"/>
    <lineage>
        <taxon>Eukaryota</taxon>
        <taxon>Metazoa</taxon>
        <taxon>Spiralia</taxon>
        <taxon>Lophotrochozoa</taxon>
        <taxon>Annelida</taxon>
        <taxon>Polychaeta</taxon>
        <taxon>Sedentaria</taxon>
        <taxon>Scolecida</taxon>
        <taxon>Capitellidae</taxon>
        <taxon>Capitella</taxon>
    </lineage>
</organism>
<evidence type="ECO:0000256" key="8">
    <source>
        <dbReference type="ARBA" id="ARBA00022958"/>
    </source>
</evidence>
<keyword evidence="11 14" id="KW-0472">Membrane</keyword>
<feature type="transmembrane region" description="Helical" evidence="14">
    <location>
        <begin position="15"/>
        <end position="35"/>
    </location>
</feature>
<dbReference type="EMBL" id="AMQN01011031">
    <property type="status" value="NOT_ANNOTATED_CDS"/>
    <property type="molecule type" value="Genomic_DNA"/>
</dbReference>
<accession>R7TTT7</accession>
<evidence type="ECO:0000256" key="13">
    <source>
        <dbReference type="ARBA" id="ARBA00029579"/>
    </source>
</evidence>
<evidence type="ECO:0000256" key="10">
    <source>
        <dbReference type="ARBA" id="ARBA00023065"/>
    </source>
</evidence>
<dbReference type="FunFam" id="1.10.287.70:FF:000015">
    <property type="entry name" value="Calcium-activated potassium channel subunit alpha-1 isoform X7"/>
    <property type="match status" value="1"/>
</dbReference>
<dbReference type="HOGENOM" id="CLU_054829_1_0_1"/>
<name>R7TTT7_CAPTE</name>
<feature type="domain" description="Ion transport" evidence="15">
    <location>
        <begin position="99"/>
        <end position="295"/>
    </location>
</feature>
<keyword evidence="4 14" id="KW-0812">Transmembrane</keyword>
<protein>
    <recommendedName>
        <fullName evidence="13">BK channel</fullName>
    </recommendedName>
</protein>
<dbReference type="OMA" id="CLRATCQ"/>
<evidence type="ECO:0000256" key="9">
    <source>
        <dbReference type="ARBA" id="ARBA00022989"/>
    </source>
</evidence>
<reference evidence="18" key="1">
    <citation type="submission" date="2012-12" db="EMBL/GenBank/DDBJ databases">
        <authorList>
            <person name="Hellsten U."/>
            <person name="Grimwood J."/>
            <person name="Chapman J.A."/>
            <person name="Shapiro H."/>
            <person name="Aerts A."/>
            <person name="Otillar R.P."/>
            <person name="Terry A.Y."/>
            <person name="Boore J.L."/>
            <person name="Simakov O."/>
            <person name="Marletaz F."/>
            <person name="Cho S.-J."/>
            <person name="Edsinger-Gonzales E."/>
            <person name="Havlak P."/>
            <person name="Kuo D.-H."/>
            <person name="Larsson T."/>
            <person name="Lv J."/>
            <person name="Arendt D."/>
            <person name="Savage R."/>
            <person name="Osoegawa K."/>
            <person name="de Jong P."/>
            <person name="Lindberg D.R."/>
            <person name="Seaver E.C."/>
            <person name="Weisblat D.A."/>
            <person name="Putnam N.H."/>
            <person name="Grigoriev I.V."/>
            <person name="Rokhsar D.S."/>
        </authorList>
    </citation>
    <scope>NUCLEOTIDE SEQUENCE</scope>
    <source>
        <strain evidence="18">I ESC-2004</strain>
    </source>
</reference>
<dbReference type="GO" id="GO:0045211">
    <property type="term" value="C:postsynaptic membrane"/>
    <property type="evidence" value="ECO:0007669"/>
    <property type="project" value="TreeGrafter"/>
</dbReference>
<keyword evidence="9 14" id="KW-1133">Transmembrane helix</keyword>
<dbReference type="PANTHER" id="PTHR10027">
    <property type="entry name" value="CALCIUM-ACTIVATED POTASSIUM CHANNEL ALPHA CHAIN"/>
    <property type="match status" value="1"/>
</dbReference>
<dbReference type="InterPro" id="IPR005821">
    <property type="entry name" value="Ion_trans_dom"/>
</dbReference>
<keyword evidence="18" id="KW-1185">Reference proteome</keyword>
<dbReference type="STRING" id="283909.R7TTT7"/>
<evidence type="ECO:0000256" key="3">
    <source>
        <dbReference type="ARBA" id="ARBA00022538"/>
    </source>
</evidence>
<proteinExistence type="predicted"/>
<evidence type="ECO:0000256" key="7">
    <source>
        <dbReference type="ARBA" id="ARBA00022882"/>
    </source>
</evidence>
<evidence type="ECO:0000256" key="2">
    <source>
        <dbReference type="ARBA" id="ARBA00022448"/>
    </source>
</evidence>
<dbReference type="PANTHER" id="PTHR10027:SF33">
    <property type="entry name" value="CALCIUM-ACTIVATED POTASSIUM CHANNEL SUBUNIT ALPHA-1-RELATED"/>
    <property type="match status" value="1"/>
</dbReference>
<evidence type="ECO:0000256" key="14">
    <source>
        <dbReference type="SAM" id="Phobius"/>
    </source>
</evidence>
<evidence type="ECO:0000256" key="6">
    <source>
        <dbReference type="ARBA" id="ARBA00022837"/>
    </source>
</evidence>
<reference evidence="16 18" key="2">
    <citation type="journal article" date="2013" name="Nature">
        <title>Insights into bilaterian evolution from three spiralian genomes.</title>
        <authorList>
            <person name="Simakov O."/>
            <person name="Marletaz F."/>
            <person name="Cho S.J."/>
            <person name="Edsinger-Gonzales E."/>
            <person name="Havlak P."/>
            <person name="Hellsten U."/>
            <person name="Kuo D.H."/>
            <person name="Larsson T."/>
            <person name="Lv J."/>
            <person name="Arendt D."/>
            <person name="Savage R."/>
            <person name="Osoegawa K."/>
            <person name="de Jong P."/>
            <person name="Grimwood J."/>
            <person name="Chapman J.A."/>
            <person name="Shapiro H."/>
            <person name="Aerts A."/>
            <person name="Otillar R.P."/>
            <person name="Terry A.Y."/>
            <person name="Boore J.L."/>
            <person name="Grigoriev I.V."/>
            <person name="Lindberg D.R."/>
            <person name="Seaver E.C."/>
            <person name="Weisblat D.A."/>
            <person name="Putnam N.H."/>
            <person name="Rokhsar D.S."/>
        </authorList>
    </citation>
    <scope>NUCLEOTIDE SEQUENCE</scope>
    <source>
        <strain evidence="16 18">I ESC-2004</strain>
    </source>
</reference>
<dbReference type="InterPro" id="IPR047871">
    <property type="entry name" value="K_chnl_Slo-like"/>
</dbReference>
<keyword evidence="5" id="KW-0631">Potassium channel</keyword>
<feature type="transmembrane region" description="Helical" evidence="14">
    <location>
        <begin position="217"/>
        <end position="238"/>
    </location>
</feature>
<dbReference type="Pfam" id="PF00520">
    <property type="entry name" value="Ion_trans"/>
    <property type="match status" value="1"/>
</dbReference>
<sequence length="298" mass="33672">MNNTDPTVDCLDERYWSYFLASSLITFFSGLILILSFRLASHFCTCNGGPKRGPEGAPMVRPGDTEASASDIVKVDMMTRLKWHCEELISGQTLVSLSCALSTGSLIIYLIDASQPDTQEETCKNWNDTPSQQVDLAFNLFFMAFFIIRFIASNDKLACWMDIHAFVDYFTIPPIFVGIYLNRQWLGLRFLRALRLMAFPDILQYLSLLRTSNAIRLAQICTIFLSVWLAAAGFVHLVEISGDPWNGFENSQNLTYWECVYFIVVTMSTVGYGDIYCITTIGRGFIVCFVLVALVCIY</sequence>
<evidence type="ECO:0000313" key="18">
    <source>
        <dbReference type="Proteomes" id="UP000014760"/>
    </source>
</evidence>
<evidence type="ECO:0000256" key="12">
    <source>
        <dbReference type="ARBA" id="ARBA00023303"/>
    </source>
</evidence>
<dbReference type="GO" id="GO:0060072">
    <property type="term" value="F:large conductance calcium-activated potassium channel activity"/>
    <property type="evidence" value="ECO:0007669"/>
    <property type="project" value="TreeGrafter"/>
</dbReference>
<dbReference type="SUPFAM" id="SSF81324">
    <property type="entry name" value="Voltage-gated potassium channels"/>
    <property type="match status" value="1"/>
</dbReference>
<evidence type="ECO:0000256" key="5">
    <source>
        <dbReference type="ARBA" id="ARBA00022826"/>
    </source>
</evidence>
<dbReference type="EnsemblMetazoa" id="CapteT208428">
    <property type="protein sequence ID" value="CapteP208428"/>
    <property type="gene ID" value="CapteG208428"/>
</dbReference>
<keyword evidence="2" id="KW-0813">Transport</keyword>